<dbReference type="Pfam" id="PF16004">
    <property type="entry name" value="EFTUD2"/>
    <property type="match status" value="1"/>
</dbReference>
<dbReference type="AlphaFoldDB" id="A0A2H9TP47"/>
<keyword evidence="3" id="KW-0508">mRNA splicing</keyword>
<evidence type="ECO:0000256" key="4">
    <source>
        <dbReference type="ARBA" id="ARBA00023242"/>
    </source>
</evidence>
<dbReference type="OrthoDB" id="364892at2759"/>
<dbReference type="PANTHER" id="PTHR42908:SF6">
    <property type="entry name" value="116 KDA U5 SMALL NUCLEAR RIBONUCLEOPROTEIN COMPONENT"/>
    <property type="match status" value="1"/>
</dbReference>
<evidence type="ECO:0000256" key="3">
    <source>
        <dbReference type="ARBA" id="ARBA00023187"/>
    </source>
</evidence>
<dbReference type="GO" id="GO:0005525">
    <property type="term" value="F:GTP binding"/>
    <property type="evidence" value="ECO:0007669"/>
    <property type="project" value="InterPro"/>
</dbReference>
<proteinExistence type="predicted"/>
<dbReference type="CDD" id="cd04167">
    <property type="entry name" value="Snu114p"/>
    <property type="match status" value="1"/>
</dbReference>
<dbReference type="InterPro" id="IPR005225">
    <property type="entry name" value="Small_GTP-bd"/>
</dbReference>
<dbReference type="STRING" id="1246581.A0A2H9TP47"/>
<dbReference type="InterPro" id="IPR044121">
    <property type="entry name" value="Snu114_GTP-bd"/>
</dbReference>
<keyword evidence="7" id="KW-1185">Reference proteome</keyword>
<dbReference type="SUPFAM" id="SSF52540">
    <property type="entry name" value="P-loop containing nucleoside triphosphate hydrolases"/>
    <property type="match status" value="1"/>
</dbReference>
<comment type="subcellular location">
    <subcellularLocation>
        <location evidence="1">Nucleus</location>
    </subcellularLocation>
</comment>
<feature type="domain" description="Tr-type G" evidence="5">
    <location>
        <begin position="128"/>
        <end position="438"/>
    </location>
</feature>
<dbReference type="GO" id="GO:0005829">
    <property type="term" value="C:cytosol"/>
    <property type="evidence" value="ECO:0007669"/>
    <property type="project" value="TreeGrafter"/>
</dbReference>
<dbReference type="GO" id="GO:0071007">
    <property type="term" value="C:U2-type catalytic step 2 spliceosome"/>
    <property type="evidence" value="ECO:0007669"/>
    <property type="project" value="TreeGrafter"/>
</dbReference>
<dbReference type="EMBL" id="MTSL01000054">
    <property type="protein sequence ID" value="PJF19514.1"/>
    <property type="molecule type" value="Genomic_DNA"/>
</dbReference>
<protein>
    <submittedName>
        <fullName evidence="6">Eft1p</fullName>
    </submittedName>
</protein>
<keyword evidence="2" id="KW-0507">mRNA processing</keyword>
<name>A0A2H9TP47_9FUNG</name>
<dbReference type="NCBIfam" id="TIGR00231">
    <property type="entry name" value="small_GTP"/>
    <property type="match status" value="1"/>
</dbReference>
<evidence type="ECO:0000313" key="6">
    <source>
        <dbReference type="EMBL" id="PJF19514.1"/>
    </source>
</evidence>
<dbReference type="Pfam" id="PF00009">
    <property type="entry name" value="GTP_EFTU"/>
    <property type="match status" value="1"/>
</dbReference>
<dbReference type="GO" id="GO:0030623">
    <property type="term" value="F:U5 snRNA binding"/>
    <property type="evidence" value="ECO:0007669"/>
    <property type="project" value="TreeGrafter"/>
</dbReference>
<gene>
    <name evidence="6" type="ORF">PSACC_00675</name>
</gene>
<feature type="non-terminal residue" evidence="6">
    <location>
        <position position="438"/>
    </location>
</feature>
<dbReference type="PRINTS" id="PR00315">
    <property type="entry name" value="ELONGATNFCT"/>
</dbReference>
<dbReference type="FunFam" id="3.40.50.300:FF:000646">
    <property type="entry name" value="U5 small nuclear ribonucleoprotein component"/>
    <property type="match status" value="1"/>
</dbReference>
<dbReference type="Proteomes" id="UP000240830">
    <property type="component" value="Unassembled WGS sequence"/>
</dbReference>
<comment type="caution">
    <text evidence="6">The sequence shown here is derived from an EMBL/GenBank/DDBJ whole genome shotgun (WGS) entry which is preliminary data.</text>
</comment>
<dbReference type="PANTHER" id="PTHR42908">
    <property type="entry name" value="TRANSLATION ELONGATION FACTOR-RELATED"/>
    <property type="match status" value="1"/>
</dbReference>
<evidence type="ECO:0000313" key="7">
    <source>
        <dbReference type="Proteomes" id="UP000240830"/>
    </source>
</evidence>
<dbReference type="PROSITE" id="PS51722">
    <property type="entry name" value="G_TR_2"/>
    <property type="match status" value="1"/>
</dbReference>
<reference evidence="6 7" key="1">
    <citation type="submission" date="2016-10" db="EMBL/GenBank/DDBJ databases">
        <title>The genome of Paramicrosporidium saccamoebae is the missing link in understanding Cryptomycota and Microsporidia evolution.</title>
        <authorList>
            <person name="Quandt C.A."/>
            <person name="Beaudet D."/>
            <person name="Corsaro D."/>
            <person name="Michel R."/>
            <person name="Corradi N."/>
            <person name="James T."/>
        </authorList>
    </citation>
    <scope>NUCLEOTIDE SEQUENCE [LARGE SCALE GENOMIC DNA]</scope>
    <source>
        <strain evidence="6 7">KSL3</strain>
    </source>
</reference>
<evidence type="ECO:0000256" key="1">
    <source>
        <dbReference type="ARBA" id="ARBA00004123"/>
    </source>
</evidence>
<accession>A0A2H9TP47</accession>
<dbReference type="InterPro" id="IPR027417">
    <property type="entry name" value="P-loop_NTPase"/>
</dbReference>
<dbReference type="GO" id="GO:0003924">
    <property type="term" value="F:GTPase activity"/>
    <property type="evidence" value="ECO:0007669"/>
    <property type="project" value="InterPro"/>
</dbReference>
<evidence type="ECO:0000259" key="5">
    <source>
        <dbReference type="PROSITE" id="PS51722"/>
    </source>
</evidence>
<dbReference type="Gene3D" id="3.40.50.300">
    <property type="entry name" value="P-loop containing nucleotide triphosphate hydrolases"/>
    <property type="match status" value="1"/>
</dbReference>
<dbReference type="GO" id="GO:0000398">
    <property type="term" value="P:mRNA splicing, via spliceosome"/>
    <property type="evidence" value="ECO:0007669"/>
    <property type="project" value="TreeGrafter"/>
</dbReference>
<dbReference type="GO" id="GO:0046540">
    <property type="term" value="C:U4/U6 x U5 tri-snRNP complex"/>
    <property type="evidence" value="ECO:0007669"/>
    <property type="project" value="TreeGrafter"/>
</dbReference>
<keyword evidence="4" id="KW-0539">Nucleus</keyword>
<dbReference type="InterPro" id="IPR000795">
    <property type="entry name" value="T_Tr_GTP-bd_dom"/>
</dbReference>
<sequence>MEEDLFDEFGNYIGPEQPVDGEGYQDYPQDDQFQPDAAEGIEHFSLLDILEYTLARQQIVLHEDKKYYMSAEEVYGPDVENLVQDEDTQPLTEPIIAPIKLKTFQHKGEPLPTTYDKEFMLGLMDNPSRVRNLAIVGHLHHGKTSLLDVLATSGHPTIRIPEGKMPRYMDNLFLEQDRGITLKSKPMTTLLPTLQGTSMVLNMMDTPGHLDFGDEMSAAMRMADGIVLVVDVVEGLMSTGEDLIQAALAGGLPVVLLLNKVERLILELKLPPTDAFYKLRHVIEEINTAIQKFGGSEQDFVSPEKGNVLFASTMSGWIFSLYSFASVYLKRMVPADKRKSVDVEEFSRRLWGDLYYSVEQGIFRKRPVEGATKRSFVSFILEPLYKLYGHILSDEKDELEPILTSLRIKLKESEYGLNTKTVVRMVFGLFLGNSVNAF</sequence>
<organism evidence="6 7">
    <name type="scientific">Paramicrosporidium saccamoebae</name>
    <dbReference type="NCBI Taxonomy" id="1246581"/>
    <lineage>
        <taxon>Eukaryota</taxon>
        <taxon>Fungi</taxon>
        <taxon>Fungi incertae sedis</taxon>
        <taxon>Cryptomycota</taxon>
        <taxon>Cryptomycota incertae sedis</taxon>
        <taxon>Paramicrosporidium</taxon>
    </lineage>
</organism>
<evidence type="ECO:0000256" key="2">
    <source>
        <dbReference type="ARBA" id="ARBA00022664"/>
    </source>
</evidence>
<dbReference type="InterPro" id="IPR031950">
    <property type="entry name" value="EFTUD2_N"/>
</dbReference>
<dbReference type="Gene3D" id="3.90.1430.10">
    <property type="entry name" value="Yeast translation eEF2 (G' domain)"/>
    <property type="match status" value="1"/>
</dbReference>